<proteinExistence type="predicted"/>
<feature type="region of interest" description="Disordered" evidence="1">
    <location>
        <begin position="420"/>
        <end position="456"/>
    </location>
</feature>
<reference evidence="2 3" key="1">
    <citation type="journal article" date="2018" name="Nat. Ecol. Evol.">
        <title>Pezizomycetes genomes reveal the molecular basis of ectomycorrhizal truffle lifestyle.</title>
        <authorList>
            <person name="Murat C."/>
            <person name="Payen T."/>
            <person name="Noel B."/>
            <person name="Kuo A."/>
            <person name="Morin E."/>
            <person name="Chen J."/>
            <person name="Kohler A."/>
            <person name="Krizsan K."/>
            <person name="Balestrini R."/>
            <person name="Da Silva C."/>
            <person name="Montanini B."/>
            <person name="Hainaut M."/>
            <person name="Levati E."/>
            <person name="Barry K.W."/>
            <person name="Belfiori B."/>
            <person name="Cichocki N."/>
            <person name="Clum A."/>
            <person name="Dockter R.B."/>
            <person name="Fauchery L."/>
            <person name="Guy J."/>
            <person name="Iotti M."/>
            <person name="Le Tacon F."/>
            <person name="Lindquist E.A."/>
            <person name="Lipzen A."/>
            <person name="Malagnac F."/>
            <person name="Mello A."/>
            <person name="Molinier V."/>
            <person name="Miyauchi S."/>
            <person name="Poulain J."/>
            <person name="Riccioni C."/>
            <person name="Rubini A."/>
            <person name="Sitrit Y."/>
            <person name="Splivallo R."/>
            <person name="Traeger S."/>
            <person name="Wang M."/>
            <person name="Zifcakova L."/>
            <person name="Wipf D."/>
            <person name="Zambonelli A."/>
            <person name="Paolocci F."/>
            <person name="Nowrousian M."/>
            <person name="Ottonello S."/>
            <person name="Baldrian P."/>
            <person name="Spatafora J.W."/>
            <person name="Henrissat B."/>
            <person name="Nagy L.G."/>
            <person name="Aury J.M."/>
            <person name="Wincker P."/>
            <person name="Grigoriev I.V."/>
            <person name="Bonfante P."/>
            <person name="Martin F.M."/>
        </authorList>
    </citation>
    <scope>NUCLEOTIDE SEQUENCE [LARGE SCALE GENOMIC DNA]</scope>
    <source>
        <strain evidence="2 3">RN42</strain>
    </source>
</reference>
<accession>A0A3N4I010</accession>
<evidence type="ECO:0008006" key="4">
    <source>
        <dbReference type="Google" id="ProtNLM"/>
    </source>
</evidence>
<protein>
    <recommendedName>
        <fullName evidence="4">F-box domain-containing protein</fullName>
    </recommendedName>
</protein>
<organism evidence="2 3">
    <name type="scientific">Ascobolus immersus RN42</name>
    <dbReference type="NCBI Taxonomy" id="1160509"/>
    <lineage>
        <taxon>Eukaryota</taxon>
        <taxon>Fungi</taxon>
        <taxon>Dikarya</taxon>
        <taxon>Ascomycota</taxon>
        <taxon>Pezizomycotina</taxon>
        <taxon>Pezizomycetes</taxon>
        <taxon>Pezizales</taxon>
        <taxon>Ascobolaceae</taxon>
        <taxon>Ascobolus</taxon>
    </lineage>
</organism>
<dbReference type="AlphaFoldDB" id="A0A3N4I010"/>
<evidence type="ECO:0000313" key="2">
    <source>
        <dbReference type="EMBL" id="RPA79432.1"/>
    </source>
</evidence>
<name>A0A3N4I010_ASCIM</name>
<gene>
    <name evidence="2" type="ORF">BJ508DRAFT_308363</name>
</gene>
<sequence>MDSKSPYAPPQEMQTPQTSLTGKLNEHEPPVPKHSFLLRLPTELRLCIYEYSSALGLLQLASTCSITRAEIHAHPSIIKTSFGYWPRDPTKPTVELTIRNIGELDASNLKDYGLVCRLRAGWNVRDMTKFWSWCWCSGDGGVYARTKRNGEGSVFHALVVARPSAKFSQTWRAAPKFIVGFLKKLLICVSSWIYHGALSLLQLASSCSTLRHEIHASPTIFRSSFGYWPDERIAAATSSELTIKHIGKLNGIEEEYYGTLSIKRLHLEKALTGSGNIPGVLVMKSEDNQGTGCTYHDDVCSTVTSWYHNDIMETDPNPGISPQESNRNHSSLSTNPPSPCPTPPPSSVSPLSSASASTRTSPPIPSSYSPQPATPRAPSSIPTPPSSVALSGTGTVLKPHQLSQSRTYVSWTVSRMLSSSIKGVSGAGETPGKKLGRRSRSRERRRSYRGGIVKRS</sequence>
<evidence type="ECO:0000313" key="3">
    <source>
        <dbReference type="Proteomes" id="UP000275078"/>
    </source>
</evidence>
<feature type="compositionally biased region" description="Polar residues" evidence="1">
    <location>
        <begin position="12"/>
        <end position="22"/>
    </location>
</feature>
<feature type="compositionally biased region" description="Polar residues" evidence="1">
    <location>
        <begin position="320"/>
        <end position="329"/>
    </location>
</feature>
<feature type="region of interest" description="Disordered" evidence="1">
    <location>
        <begin position="311"/>
        <end position="395"/>
    </location>
</feature>
<evidence type="ECO:0000256" key="1">
    <source>
        <dbReference type="SAM" id="MobiDB-lite"/>
    </source>
</evidence>
<keyword evidence="3" id="KW-1185">Reference proteome</keyword>
<feature type="compositionally biased region" description="Pro residues" evidence="1">
    <location>
        <begin position="336"/>
        <end position="347"/>
    </location>
</feature>
<dbReference type="Proteomes" id="UP000275078">
    <property type="component" value="Unassembled WGS sequence"/>
</dbReference>
<feature type="compositionally biased region" description="Basic residues" evidence="1">
    <location>
        <begin position="434"/>
        <end position="456"/>
    </location>
</feature>
<feature type="compositionally biased region" description="Low complexity" evidence="1">
    <location>
        <begin position="348"/>
        <end position="371"/>
    </location>
</feature>
<feature type="region of interest" description="Disordered" evidence="1">
    <location>
        <begin position="1"/>
        <end position="28"/>
    </location>
</feature>
<dbReference type="EMBL" id="ML119699">
    <property type="protein sequence ID" value="RPA79432.1"/>
    <property type="molecule type" value="Genomic_DNA"/>
</dbReference>